<sequence>MVSSTPGSEDSGVSVTLADVELGATLAGDAEACTFTAVPSLLRAHAATPGTASITTAAAAHTSRVTPPV</sequence>
<protein>
    <submittedName>
        <fullName evidence="1">Uncharacterized protein</fullName>
    </submittedName>
</protein>
<reference evidence="1 2" key="1">
    <citation type="journal article" date="2019" name="Emerg. Microbes Infect.">
        <title>Comprehensive subspecies identification of 175 nontuberculous mycobacteria species based on 7547 genomic profiles.</title>
        <authorList>
            <person name="Matsumoto Y."/>
            <person name="Kinjo T."/>
            <person name="Motooka D."/>
            <person name="Nabeya D."/>
            <person name="Jung N."/>
            <person name="Uechi K."/>
            <person name="Horii T."/>
            <person name="Iida T."/>
            <person name="Fujita J."/>
            <person name="Nakamura S."/>
        </authorList>
    </citation>
    <scope>NUCLEOTIDE SEQUENCE [LARGE SCALE GENOMIC DNA]</scope>
    <source>
        <strain evidence="1 2">JCM 30396</strain>
    </source>
</reference>
<evidence type="ECO:0000313" key="1">
    <source>
        <dbReference type="EMBL" id="BBY62920.1"/>
    </source>
</evidence>
<dbReference type="KEGG" id="mhev:MHEL_11630"/>
<dbReference type="AlphaFoldDB" id="A0A7I7T1U6"/>
<keyword evidence="2" id="KW-1185">Reference proteome</keyword>
<evidence type="ECO:0000313" key="2">
    <source>
        <dbReference type="Proteomes" id="UP000467148"/>
    </source>
</evidence>
<gene>
    <name evidence="1" type="ORF">MHEL_11630</name>
</gene>
<accession>A0A7I7T1U6</accession>
<dbReference type="EMBL" id="AP022596">
    <property type="protein sequence ID" value="BBY62920.1"/>
    <property type="molecule type" value="Genomic_DNA"/>
</dbReference>
<dbReference type="Proteomes" id="UP000467148">
    <property type="component" value="Chromosome"/>
</dbReference>
<organism evidence="1 2">
    <name type="scientific">Mycolicibacterium helvum</name>
    <dbReference type="NCBI Taxonomy" id="1534349"/>
    <lineage>
        <taxon>Bacteria</taxon>
        <taxon>Bacillati</taxon>
        <taxon>Actinomycetota</taxon>
        <taxon>Actinomycetes</taxon>
        <taxon>Mycobacteriales</taxon>
        <taxon>Mycobacteriaceae</taxon>
        <taxon>Mycolicibacterium</taxon>
    </lineage>
</organism>
<name>A0A7I7T1U6_9MYCO</name>
<proteinExistence type="predicted"/>